<dbReference type="SUPFAM" id="SSF89447">
    <property type="entry name" value="AbrB/MazE/MraZ-like"/>
    <property type="match status" value="1"/>
</dbReference>
<dbReference type="PROSITE" id="PS51740">
    <property type="entry name" value="SPOVT_ABRB"/>
    <property type="match status" value="1"/>
</dbReference>
<keyword evidence="3" id="KW-0805">Transcription regulation</keyword>
<dbReference type="KEGG" id="bbev:BBEV_1533"/>
<dbReference type="SMART" id="SM00966">
    <property type="entry name" value="SpoVT_AbrB"/>
    <property type="match status" value="1"/>
</dbReference>
<dbReference type="PANTHER" id="PTHR36432:SF4">
    <property type="entry name" value="TRANSITION STATE REGULATOR ABH-RELATED"/>
    <property type="match status" value="1"/>
</dbReference>
<protein>
    <submittedName>
        <fullName evidence="9">Transition state regulatory protein AbrB</fullName>
    </submittedName>
</protein>
<evidence type="ECO:0000256" key="5">
    <source>
        <dbReference type="ARBA" id="ARBA00023159"/>
    </source>
</evidence>
<feature type="domain" description="SpoVT-AbrB" evidence="8">
    <location>
        <begin position="6"/>
        <end position="51"/>
    </location>
</feature>
<dbReference type="GO" id="GO:0042802">
    <property type="term" value="F:identical protein binding"/>
    <property type="evidence" value="ECO:0007669"/>
    <property type="project" value="UniProtKB-ARBA"/>
</dbReference>
<evidence type="ECO:0000256" key="6">
    <source>
        <dbReference type="ARBA" id="ARBA00023163"/>
    </source>
</evidence>
<keyword evidence="10" id="KW-1185">Reference proteome</keyword>
<keyword evidence="4 7" id="KW-0238">DNA-binding</keyword>
<dbReference type="EMBL" id="CP012502">
    <property type="protein sequence ID" value="AOM82895.1"/>
    <property type="molecule type" value="Genomic_DNA"/>
</dbReference>
<dbReference type="Pfam" id="PF18277">
    <property type="entry name" value="AbrB_C"/>
    <property type="match status" value="1"/>
</dbReference>
<evidence type="ECO:0000256" key="2">
    <source>
        <dbReference type="ARBA" id="ARBA00022969"/>
    </source>
</evidence>
<reference evidence="9 10" key="1">
    <citation type="submission" date="2015-08" db="EMBL/GenBank/DDBJ databases">
        <title>The complete genome sequence of Bacillus beveridgei MLTeJB.</title>
        <authorList>
            <person name="Hanson T.E."/>
            <person name="Mesa C."/>
            <person name="Basesman S.M."/>
            <person name="Oremland R.S."/>
        </authorList>
    </citation>
    <scope>NUCLEOTIDE SEQUENCE [LARGE SCALE GENOMIC DNA]</scope>
    <source>
        <strain evidence="9 10">MLTeJB</strain>
    </source>
</reference>
<evidence type="ECO:0000313" key="10">
    <source>
        <dbReference type="Proteomes" id="UP000094463"/>
    </source>
</evidence>
<dbReference type="InterPro" id="IPR007159">
    <property type="entry name" value="SpoVT-AbrB_dom"/>
</dbReference>
<gene>
    <name evidence="9" type="primary">abrB-1</name>
    <name evidence="9" type="ORF">BBEV_1533</name>
</gene>
<dbReference type="Gene3D" id="2.10.260.10">
    <property type="match status" value="1"/>
</dbReference>
<evidence type="ECO:0000256" key="1">
    <source>
        <dbReference type="ARBA" id="ARBA00022491"/>
    </source>
</evidence>
<dbReference type="FunFam" id="2.10.260.10:FF:000001">
    <property type="entry name" value="Stage V sporulation protein T"/>
    <property type="match status" value="1"/>
</dbReference>
<accession>A0A1D7QV58</accession>
<dbReference type="GO" id="GO:0003677">
    <property type="term" value="F:DNA binding"/>
    <property type="evidence" value="ECO:0007669"/>
    <property type="project" value="UniProtKB-UniRule"/>
</dbReference>
<evidence type="ECO:0000256" key="3">
    <source>
        <dbReference type="ARBA" id="ARBA00023015"/>
    </source>
</evidence>
<sequence>MMKSTGIVRKVDELGRVVIPIELRRTLDIAVKDALEIYVDNDRIILKKYKPNMTCQVTGEVSDDNLSIAGGKIILSPMGAKEIMSELEDYLAKNQ</sequence>
<keyword evidence="5" id="KW-0010">Activator</keyword>
<keyword evidence="6" id="KW-0804">Transcription</keyword>
<evidence type="ECO:0000256" key="7">
    <source>
        <dbReference type="PROSITE-ProRule" id="PRU01076"/>
    </source>
</evidence>
<evidence type="ECO:0000256" key="4">
    <source>
        <dbReference type="ARBA" id="ARBA00023125"/>
    </source>
</evidence>
<dbReference type="Proteomes" id="UP000094463">
    <property type="component" value="Chromosome"/>
</dbReference>
<dbReference type="PATRIC" id="fig|632773.3.peg.1612"/>
<dbReference type="Pfam" id="PF04014">
    <property type="entry name" value="MazE_antitoxin"/>
    <property type="match status" value="1"/>
</dbReference>
<proteinExistence type="predicted"/>
<keyword evidence="1" id="KW-0678">Repressor</keyword>
<dbReference type="PANTHER" id="PTHR36432">
    <property type="match status" value="1"/>
</dbReference>
<dbReference type="InterPro" id="IPR040678">
    <property type="entry name" value="AbrB_C"/>
</dbReference>
<dbReference type="InterPro" id="IPR037914">
    <property type="entry name" value="SpoVT-AbrB_sf"/>
</dbReference>
<keyword evidence="2" id="KW-0749">Sporulation</keyword>
<dbReference type="NCBIfam" id="TIGR01439">
    <property type="entry name" value="lp_hng_hel_AbrB"/>
    <property type="match status" value="1"/>
</dbReference>
<dbReference type="STRING" id="632773.BBEV_1533"/>
<evidence type="ECO:0000259" key="8">
    <source>
        <dbReference type="PROSITE" id="PS51740"/>
    </source>
</evidence>
<dbReference type="GO" id="GO:0030435">
    <property type="term" value="P:sporulation resulting in formation of a cellular spore"/>
    <property type="evidence" value="ECO:0007669"/>
    <property type="project" value="UniProtKB-KW"/>
</dbReference>
<dbReference type="InterPro" id="IPR052731">
    <property type="entry name" value="B_subtilis_Trans_State_Reg"/>
</dbReference>
<name>A0A1D7QV58_9BACI</name>
<organism evidence="9 10">
    <name type="scientific">Salisediminibacterium beveridgei</name>
    <dbReference type="NCBI Taxonomy" id="632773"/>
    <lineage>
        <taxon>Bacteria</taxon>
        <taxon>Bacillati</taxon>
        <taxon>Bacillota</taxon>
        <taxon>Bacilli</taxon>
        <taxon>Bacillales</taxon>
        <taxon>Bacillaceae</taxon>
        <taxon>Salisediminibacterium</taxon>
    </lineage>
</organism>
<evidence type="ECO:0000313" key="9">
    <source>
        <dbReference type="EMBL" id="AOM82895.1"/>
    </source>
</evidence>
<dbReference type="AlphaFoldDB" id="A0A1D7QV58"/>